<dbReference type="AlphaFoldDB" id="A0A2H3CYR7"/>
<gene>
    <name evidence="1" type="ORF">ARMGADRAFT_1048265</name>
</gene>
<keyword evidence="2" id="KW-1185">Reference proteome</keyword>
<name>A0A2H3CYR7_ARMGA</name>
<dbReference type="STRING" id="47427.A0A2H3CYR7"/>
<reference evidence="2" key="1">
    <citation type="journal article" date="2017" name="Nat. Ecol. Evol.">
        <title>Genome expansion and lineage-specific genetic innovations in the forest pathogenic fungi Armillaria.</title>
        <authorList>
            <person name="Sipos G."/>
            <person name="Prasanna A.N."/>
            <person name="Walter M.C."/>
            <person name="O'Connor E."/>
            <person name="Balint B."/>
            <person name="Krizsan K."/>
            <person name="Kiss B."/>
            <person name="Hess J."/>
            <person name="Varga T."/>
            <person name="Slot J."/>
            <person name="Riley R."/>
            <person name="Boka B."/>
            <person name="Rigling D."/>
            <person name="Barry K."/>
            <person name="Lee J."/>
            <person name="Mihaltcheva S."/>
            <person name="LaButti K."/>
            <person name="Lipzen A."/>
            <person name="Waldron R."/>
            <person name="Moloney N.M."/>
            <person name="Sperisen C."/>
            <person name="Kredics L."/>
            <person name="Vagvoelgyi C."/>
            <person name="Patrignani A."/>
            <person name="Fitzpatrick D."/>
            <person name="Nagy I."/>
            <person name="Doyle S."/>
            <person name="Anderson J.B."/>
            <person name="Grigoriev I.V."/>
            <person name="Gueldener U."/>
            <person name="Muensterkoetter M."/>
            <person name="Nagy L.G."/>
        </authorList>
    </citation>
    <scope>NUCLEOTIDE SEQUENCE [LARGE SCALE GENOMIC DNA]</scope>
    <source>
        <strain evidence="2">Ar21-2</strain>
    </source>
</reference>
<protein>
    <submittedName>
        <fullName evidence="1">Uncharacterized protein</fullName>
    </submittedName>
</protein>
<dbReference type="EMBL" id="KZ293699">
    <property type="protein sequence ID" value="PBK84332.1"/>
    <property type="molecule type" value="Genomic_DNA"/>
</dbReference>
<evidence type="ECO:0000313" key="1">
    <source>
        <dbReference type="EMBL" id="PBK84332.1"/>
    </source>
</evidence>
<sequence length="172" mass="19857">MPTFGWGTIRRFKNNVSDLKNFAARDYEDILQCAIPCFKGLFSPKLDKLVLDLLFLFSCWHANTKLQVHTESPLRVFEHLTWLLGSFMRKFKREVDGIDTHEILKEHDARAQCDISNMKTSRTKNPKGKISTAKLKKKFNLSTYKYHAIGDYPEMIHAFGTTDSYSTQSVGM</sequence>
<dbReference type="OrthoDB" id="3269417at2759"/>
<accession>A0A2H3CYR7</accession>
<dbReference type="Proteomes" id="UP000217790">
    <property type="component" value="Unassembled WGS sequence"/>
</dbReference>
<evidence type="ECO:0000313" key="2">
    <source>
        <dbReference type="Proteomes" id="UP000217790"/>
    </source>
</evidence>
<dbReference type="InParanoid" id="A0A2H3CYR7"/>
<dbReference type="OMA" id="SCWHANT"/>
<organism evidence="1 2">
    <name type="scientific">Armillaria gallica</name>
    <name type="common">Bulbous honey fungus</name>
    <name type="synonym">Armillaria bulbosa</name>
    <dbReference type="NCBI Taxonomy" id="47427"/>
    <lineage>
        <taxon>Eukaryota</taxon>
        <taxon>Fungi</taxon>
        <taxon>Dikarya</taxon>
        <taxon>Basidiomycota</taxon>
        <taxon>Agaricomycotina</taxon>
        <taxon>Agaricomycetes</taxon>
        <taxon>Agaricomycetidae</taxon>
        <taxon>Agaricales</taxon>
        <taxon>Marasmiineae</taxon>
        <taxon>Physalacriaceae</taxon>
        <taxon>Armillaria</taxon>
    </lineage>
</organism>
<proteinExistence type="predicted"/>